<organism evidence="2 3">
    <name type="scientific">Oidiodendron maius (strain Zn)</name>
    <dbReference type="NCBI Taxonomy" id="913774"/>
    <lineage>
        <taxon>Eukaryota</taxon>
        <taxon>Fungi</taxon>
        <taxon>Dikarya</taxon>
        <taxon>Ascomycota</taxon>
        <taxon>Pezizomycotina</taxon>
        <taxon>Leotiomycetes</taxon>
        <taxon>Leotiomycetes incertae sedis</taxon>
        <taxon>Myxotrichaceae</taxon>
        <taxon>Oidiodendron</taxon>
    </lineage>
</organism>
<dbReference type="EMBL" id="KN832880">
    <property type="protein sequence ID" value="KIM98471.1"/>
    <property type="molecule type" value="Genomic_DNA"/>
</dbReference>
<dbReference type="AlphaFoldDB" id="A0A0C3H7R5"/>
<evidence type="ECO:0000256" key="1">
    <source>
        <dbReference type="SAM" id="MobiDB-lite"/>
    </source>
</evidence>
<gene>
    <name evidence="2" type="ORF">OIDMADRAFT_20097</name>
</gene>
<feature type="compositionally biased region" description="Basic residues" evidence="1">
    <location>
        <begin position="46"/>
        <end position="59"/>
    </location>
</feature>
<dbReference type="Proteomes" id="UP000054321">
    <property type="component" value="Unassembled WGS sequence"/>
</dbReference>
<reference evidence="3" key="2">
    <citation type="submission" date="2015-01" db="EMBL/GenBank/DDBJ databases">
        <title>Evolutionary Origins and Diversification of the Mycorrhizal Mutualists.</title>
        <authorList>
            <consortium name="DOE Joint Genome Institute"/>
            <consortium name="Mycorrhizal Genomics Consortium"/>
            <person name="Kohler A."/>
            <person name="Kuo A."/>
            <person name="Nagy L.G."/>
            <person name="Floudas D."/>
            <person name="Copeland A."/>
            <person name="Barry K.W."/>
            <person name="Cichocki N."/>
            <person name="Veneault-Fourrey C."/>
            <person name="LaButti K."/>
            <person name="Lindquist E.A."/>
            <person name="Lipzen A."/>
            <person name="Lundell T."/>
            <person name="Morin E."/>
            <person name="Murat C."/>
            <person name="Riley R."/>
            <person name="Ohm R."/>
            <person name="Sun H."/>
            <person name="Tunlid A."/>
            <person name="Henrissat B."/>
            <person name="Grigoriev I.V."/>
            <person name="Hibbett D.S."/>
            <person name="Martin F."/>
        </authorList>
    </citation>
    <scope>NUCLEOTIDE SEQUENCE [LARGE SCALE GENOMIC DNA]</scope>
    <source>
        <strain evidence="3">Zn</strain>
    </source>
</reference>
<protein>
    <submittedName>
        <fullName evidence="2">Uncharacterized protein</fullName>
    </submittedName>
</protein>
<keyword evidence="3" id="KW-1185">Reference proteome</keyword>
<evidence type="ECO:0000313" key="3">
    <source>
        <dbReference type="Proteomes" id="UP000054321"/>
    </source>
</evidence>
<proteinExistence type="predicted"/>
<dbReference type="InParanoid" id="A0A0C3H7R5"/>
<dbReference type="HOGENOM" id="CLU_2622643_0_0_1"/>
<sequence>MPSDSSRISVCSSRPVSSLASCSSCVSYAEAAAKGIENDRSLNVRKGVKQRQRRQRKREGRGAPSAPMDRLTGRNSSA</sequence>
<name>A0A0C3H7R5_OIDMZ</name>
<reference evidence="2 3" key="1">
    <citation type="submission" date="2014-04" db="EMBL/GenBank/DDBJ databases">
        <authorList>
            <consortium name="DOE Joint Genome Institute"/>
            <person name="Kuo A."/>
            <person name="Martino E."/>
            <person name="Perotto S."/>
            <person name="Kohler A."/>
            <person name="Nagy L.G."/>
            <person name="Floudas D."/>
            <person name="Copeland A."/>
            <person name="Barry K.W."/>
            <person name="Cichocki N."/>
            <person name="Veneault-Fourrey C."/>
            <person name="LaButti K."/>
            <person name="Lindquist E.A."/>
            <person name="Lipzen A."/>
            <person name="Lundell T."/>
            <person name="Morin E."/>
            <person name="Murat C."/>
            <person name="Sun H."/>
            <person name="Tunlid A."/>
            <person name="Henrissat B."/>
            <person name="Grigoriev I.V."/>
            <person name="Hibbett D.S."/>
            <person name="Martin F."/>
            <person name="Nordberg H.P."/>
            <person name="Cantor M.N."/>
            <person name="Hua S.X."/>
        </authorList>
    </citation>
    <scope>NUCLEOTIDE SEQUENCE [LARGE SCALE GENOMIC DNA]</scope>
    <source>
        <strain evidence="2 3">Zn</strain>
    </source>
</reference>
<feature type="region of interest" description="Disordered" evidence="1">
    <location>
        <begin position="36"/>
        <end position="78"/>
    </location>
</feature>
<evidence type="ECO:0000313" key="2">
    <source>
        <dbReference type="EMBL" id="KIM98471.1"/>
    </source>
</evidence>
<accession>A0A0C3H7R5</accession>